<reference evidence="11" key="1">
    <citation type="submission" date="2016-02" db="EMBL/GenBank/DDBJ databases">
        <authorList>
            <person name="Wibberg D."/>
        </authorList>
    </citation>
    <scope>NUCLEOTIDE SEQUENCE [LARGE SCALE GENOMIC DNA]</scope>
</reference>
<evidence type="ECO:0000256" key="5">
    <source>
        <dbReference type="ARBA" id="ARBA00023004"/>
    </source>
</evidence>
<evidence type="ECO:0000256" key="7">
    <source>
        <dbReference type="ARBA" id="ARBA00023291"/>
    </source>
</evidence>
<evidence type="ECO:0000256" key="2">
    <source>
        <dbReference type="ARBA" id="ARBA00022448"/>
    </source>
</evidence>
<evidence type="ECO:0000256" key="1">
    <source>
        <dbReference type="ARBA" id="ARBA00001927"/>
    </source>
</evidence>
<evidence type="ECO:0000256" key="6">
    <source>
        <dbReference type="ARBA" id="ARBA00023014"/>
    </source>
</evidence>
<comment type="cofactor">
    <cofactor evidence="1">
        <name>[3Fe-4S] cluster</name>
        <dbReference type="ChEBI" id="CHEBI:21137"/>
    </cofactor>
</comment>
<dbReference type="Pfam" id="PF13459">
    <property type="entry name" value="Fer4_15"/>
    <property type="match status" value="1"/>
</dbReference>
<evidence type="ECO:0000313" key="11">
    <source>
        <dbReference type="Proteomes" id="UP000199013"/>
    </source>
</evidence>
<evidence type="ECO:0000256" key="4">
    <source>
        <dbReference type="ARBA" id="ARBA00022982"/>
    </source>
</evidence>
<dbReference type="GO" id="GO:0051538">
    <property type="term" value="F:3 iron, 4 sulfur cluster binding"/>
    <property type="evidence" value="ECO:0007669"/>
    <property type="project" value="UniProtKB-KW"/>
</dbReference>
<evidence type="ECO:0000256" key="8">
    <source>
        <dbReference type="RuleBase" id="RU368020"/>
    </source>
</evidence>
<keyword evidence="3 8" id="KW-0479">Metal-binding</keyword>
<dbReference type="InterPro" id="IPR001080">
    <property type="entry name" value="3Fe4S_ferredoxin"/>
</dbReference>
<keyword evidence="11" id="KW-1185">Reference proteome</keyword>
<keyword evidence="4 8" id="KW-0249">Electron transport</keyword>
<name>A0A1C3PG40_9ACTN</name>
<evidence type="ECO:0000259" key="9">
    <source>
        <dbReference type="PROSITE" id="PS51379"/>
    </source>
</evidence>
<accession>A0A1C3PG40</accession>
<proteinExistence type="predicted"/>
<sequence>MAGVNQSVNVTLRVERCIGAGQCVRAAPDVFEQDESAGTVVLLAGMPPPDRWDAVRRAVALCPSQAVTFDPR</sequence>
<comment type="function">
    <text evidence="8">Ferredoxins are iron-sulfur proteins that transfer electrons in a wide variety of metabolic reactions.</text>
</comment>
<evidence type="ECO:0000256" key="3">
    <source>
        <dbReference type="ARBA" id="ARBA00022723"/>
    </source>
</evidence>
<dbReference type="Proteomes" id="UP000199013">
    <property type="component" value="Unassembled WGS sequence"/>
</dbReference>
<dbReference type="InterPro" id="IPR051269">
    <property type="entry name" value="Fe-S_cluster_ET"/>
</dbReference>
<dbReference type="GO" id="GO:0009055">
    <property type="term" value="F:electron transfer activity"/>
    <property type="evidence" value="ECO:0007669"/>
    <property type="project" value="UniProtKB-UniRule"/>
</dbReference>
<protein>
    <recommendedName>
        <fullName evidence="8">Ferredoxin</fullName>
    </recommendedName>
</protein>
<dbReference type="PANTHER" id="PTHR36923:SF3">
    <property type="entry name" value="FERREDOXIN"/>
    <property type="match status" value="1"/>
</dbReference>
<organism evidence="10 11">
    <name type="scientific">Candidatus Protofrankia californiensis</name>
    <dbReference type="NCBI Taxonomy" id="1839754"/>
    <lineage>
        <taxon>Bacteria</taxon>
        <taxon>Bacillati</taxon>
        <taxon>Actinomycetota</taxon>
        <taxon>Actinomycetes</taxon>
        <taxon>Frankiales</taxon>
        <taxon>Frankiaceae</taxon>
        <taxon>Protofrankia</taxon>
    </lineage>
</organism>
<dbReference type="PROSITE" id="PS51379">
    <property type="entry name" value="4FE4S_FER_2"/>
    <property type="match status" value="1"/>
</dbReference>
<dbReference type="AlphaFoldDB" id="A0A1C3PG40"/>
<dbReference type="EMBL" id="FLUV01002492">
    <property type="protein sequence ID" value="SBW28823.1"/>
    <property type="molecule type" value="Genomic_DNA"/>
</dbReference>
<dbReference type="GO" id="GO:0005506">
    <property type="term" value="F:iron ion binding"/>
    <property type="evidence" value="ECO:0007669"/>
    <property type="project" value="UniProtKB-UniRule"/>
</dbReference>
<keyword evidence="5 8" id="KW-0408">Iron</keyword>
<evidence type="ECO:0000313" key="10">
    <source>
        <dbReference type="EMBL" id="SBW28823.1"/>
    </source>
</evidence>
<dbReference type="Gene3D" id="3.30.70.20">
    <property type="match status" value="1"/>
</dbReference>
<dbReference type="SUPFAM" id="SSF54862">
    <property type="entry name" value="4Fe-4S ferredoxins"/>
    <property type="match status" value="1"/>
</dbReference>
<dbReference type="PANTHER" id="PTHR36923">
    <property type="entry name" value="FERREDOXIN"/>
    <property type="match status" value="1"/>
</dbReference>
<keyword evidence="7" id="KW-0003">3Fe-4S</keyword>
<dbReference type="InterPro" id="IPR017896">
    <property type="entry name" value="4Fe4S_Fe-S-bd"/>
</dbReference>
<keyword evidence="2 8" id="KW-0813">Transport</keyword>
<dbReference type="PRINTS" id="PR00352">
    <property type="entry name" value="3FE4SFRDOXIN"/>
</dbReference>
<keyword evidence="6 8" id="KW-0411">Iron-sulfur</keyword>
<gene>
    <name evidence="10" type="ORF">FDG2_6046</name>
</gene>
<feature type="domain" description="4Fe-4S ferredoxin-type" evidence="9">
    <location>
        <begin position="8"/>
        <end position="36"/>
    </location>
</feature>